<gene>
    <name evidence="1" type="ORF">Q8G36_07155</name>
</gene>
<reference evidence="1" key="1">
    <citation type="submission" date="2023-07" db="EMBL/GenBank/DDBJ databases">
        <title>Murine gut Bacillus species.</title>
        <authorList>
            <person name="Gutman E."/>
            <person name="Hashuel R."/>
            <person name="Litvak Y."/>
        </authorList>
    </citation>
    <scope>NUCLEOTIDE SEQUENCE</scope>
    <source>
        <strain evidence="1">RU293</strain>
    </source>
</reference>
<evidence type="ECO:0000313" key="2">
    <source>
        <dbReference type="Proteomes" id="UP001178275"/>
    </source>
</evidence>
<evidence type="ECO:0000313" key="1">
    <source>
        <dbReference type="EMBL" id="MDP1450841.1"/>
    </source>
</evidence>
<dbReference type="AlphaFoldDB" id="A0AA90P253"/>
<proteinExistence type="predicted"/>
<dbReference type="EMBL" id="JAUUTW010000005">
    <property type="protein sequence ID" value="MDP1450841.1"/>
    <property type="molecule type" value="Genomic_DNA"/>
</dbReference>
<sequence length="57" mass="6440">MVNPSQGNNHPKTAYDETAFQGRPCMGGWVALIIAIMDIRVQRALDFLSEYIILLIF</sequence>
<comment type="caution">
    <text evidence="1">The sequence shown here is derived from an EMBL/GenBank/DDBJ whole genome shotgun (WGS) entry which is preliminary data.</text>
</comment>
<dbReference type="Proteomes" id="UP001178275">
    <property type="component" value="Unassembled WGS sequence"/>
</dbReference>
<dbReference type="RefSeq" id="WP_305160097.1">
    <property type="nucleotide sequence ID" value="NZ_JAUUTW010000005.1"/>
</dbReference>
<name>A0AA90P253_9BACI</name>
<organism evidence="1 2">
    <name type="scientific">Peribacillus frigoritolerans</name>
    <dbReference type="NCBI Taxonomy" id="450367"/>
    <lineage>
        <taxon>Bacteria</taxon>
        <taxon>Bacillati</taxon>
        <taxon>Bacillota</taxon>
        <taxon>Bacilli</taxon>
        <taxon>Bacillales</taxon>
        <taxon>Bacillaceae</taxon>
        <taxon>Peribacillus</taxon>
    </lineage>
</organism>
<accession>A0AA90P253</accession>
<protein>
    <submittedName>
        <fullName evidence="1">Uncharacterized protein</fullName>
    </submittedName>
</protein>